<feature type="binding site" evidence="6">
    <location>
        <position position="44"/>
    </location>
    <ligand>
        <name>ATP</name>
        <dbReference type="ChEBI" id="CHEBI:30616"/>
    </ligand>
</feature>
<dbReference type="CDD" id="cd14014">
    <property type="entry name" value="STKc_PknB_like"/>
    <property type="match status" value="1"/>
</dbReference>
<evidence type="ECO:0000313" key="10">
    <source>
        <dbReference type="EMBL" id="KFE67275.1"/>
    </source>
</evidence>
<dbReference type="STRING" id="394096.DB31_8628"/>
<evidence type="ECO:0000256" key="3">
    <source>
        <dbReference type="ARBA" id="ARBA00022741"/>
    </source>
</evidence>
<dbReference type="PROSITE" id="PS00108">
    <property type="entry name" value="PROTEIN_KINASE_ST"/>
    <property type="match status" value="1"/>
</dbReference>
<dbReference type="GO" id="GO:0004674">
    <property type="term" value="F:protein serine/threonine kinase activity"/>
    <property type="evidence" value="ECO:0007669"/>
    <property type="project" value="UniProtKB-KW"/>
</dbReference>
<organism evidence="11 12">
    <name type="scientific">Hyalangium minutum</name>
    <dbReference type="NCBI Taxonomy" id="394096"/>
    <lineage>
        <taxon>Bacteria</taxon>
        <taxon>Pseudomonadati</taxon>
        <taxon>Myxococcota</taxon>
        <taxon>Myxococcia</taxon>
        <taxon>Myxococcales</taxon>
        <taxon>Cystobacterineae</taxon>
        <taxon>Archangiaceae</taxon>
        <taxon>Hyalangium</taxon>
    </lineage>
</organism>
<dbReference type="Gene3D" id="3.30.200.20">
    <property type="entry name" value="Phosphorylase Kinase, domain 1"/>
    <property type="match status" value="1"/>
</dbReference>
<dbReference type="Proteomes" id="UP000028725">
    <property type="component" value="Unassembled WGS sequence"/>
</dbReference>
<proteinExistence type="predicted"/>
<dbReference type="InterPro" id="IPR000719">
    <property type="entry name" value="Prot_kinase_dom"/>
</dbReference>
<dbReference type="InterPro" id="IPR017441">
    <property type="entry name" value="Protein_kinase_ATP_BS"/>
</dbReference>
<keyword evidence="8" id="KW-0472">Membrane</keyword>
<evidence type="ECO:0000256" key="2">
    <source>
        <dbReference type="ARBA" id="ARBA00022679"/>
    </source>
</evidence>
<accession>A0A085WI49</accession>
<dbReference type="InterPro" id="IPR008271">
    <property type="entry name" value="Ser/Thr_kinase_AS"/>
</dbReference>
<evidence type="ECO:0000256" key="5">
    <source>
        <dbReference type="ARBA" id="ARBA00022840"/>
    </source>
</evidence>
<dbReference type="InterPro" id="IPR011009">
    <property type="entry name" value="Kinase-like_dom_sf"/>
</dbReference>
<sequence length="375" mass="41595">MIARLIRLPWGAVIDGWHVLKELGDGGFAVVYLAEKNGQRRAIKVARHRDASGDDKQTHARLKRELTVLSMLDHPNIVELCGHGYAEAGNFYLALEYVDGWTLGEWKERKHPTFHEILSVFVKIAEALLYMHSRGILHRDLKLANVVIRKSDGKPIIIDFSCATYTQAADLTESGLPPGTDRFRAPEQFKFLREHRDEHRARYAFQVADEIFAVGAMLYELLTDPRPTEARARETLNNPFDPPAPARDLNARVPEALSDLVESILSRDPNLRPVDTEALRRELAELEADPGADYQAPAHPPSEQRQPQPVGQKPGRWSKLRALGGRVVADVRRLGKVLAAGAVAAVVLAAVVALWMLPSAQTLPSAAPAARHTCP</sequence>
<keyword evidence="5 6" id="KW-0067">ATP-binding</keyword>
<dbReference type="PATRIC" id="fig|394096.3.peg.4667"/>
<dbReference type="EMBL" id="JMCB01000008">
    <property type="protein sequence ID" value="KFE67362.1"/>
    <property type="molecule type" value="Genomic_DNA"/>
</dbReference>
<dbReference type="SUPFAM" id="SSF56112">
    <property type="entry name" value="Protein kinase-like (PK-like)"/>
    <property type="match status" value="1"/>
</dbReference>
<evidence type="ECO:0000256" key="1">
    <source>
        <dbReference type="ARBA" id="ARBA00022527"/>
    </source>
</evidence>
<feature type="domain" description="Protein kinase" evidence="9">
    <location>
        <begin position="17"/>
        <end position="284"/>
    </location>
</feature>
<feature type="transmembrane region" description="Helical" evidence="8">
    <location>
        <begin position="337"/>
        <end position="357"/>
    </location>
</feature>
<keyword evidence="4 11" id="KW-0418">Kinase</keyword>
<comment type="caution">
    <text evidence="11">The sequence shown here is derived from an EMBL/GenBank/DDBJ whole genome shotgun (WGS) entry which is preliminary data.</text>
</comment>
<dbReference type="AlphaFoldDB" id="A0A085WI49"/>
<keyword evidence="12" id="KW-1185">Reference proteome</keyword>
<dbReference type="PROSITE" id="PS00107">
    <property type="entry name" value="PROTEIN_KINASE_ATP"/>
    <property type="match status" value="1"/>
</dbReference>
<gene>
    <name evidence="10" type="ORF">DB31_8628</name>
    <name evidence="11" type="ORF">DB31_8715</name>
</gene>
<dbReference type="RefSeq" id="WP_420806717.1">
    <property type="nucleotide sequence ID" value="NZ_JMCB01000008.1"/>
</dbReference>
<evidence type="ECO:0000313" key="11">
    <source>
        <dbReference type="EMBL" id="KFE67362.1"/>
    </source>
</evidence>
<dbReference type="EMBL" id="JMCB01000008">
    <property type="protein sequence ID" value="KFE67275.1"/>
    <property type="molecule type" value="Genomic_DNA"/>
</dbReference>
<dbReference type="Pfam" id="PF00069">
    <property type="entry name" value="Pkinase"/>
    <property type="match status" value="1"/>
</dbReference>
<evidence type="ECO:0000256" key="7">
    <source>
        <dbReference type="SAM" id="MobiDB-lite"/>
    </source>
</evidence>
<evidence type="ECO:0000256" key="8">
    <source>
        <dbReference type="SAM" id="Phobius"/>
    </source>
</evidence>
<evidence type="ECO:0000313" key="12">
    <source>
        <dbReference type="Proteomes" id="UP000028725"/>
    </source>
</evidence>
<keyword evidence="8" id="KW-1133">Transmembrane helix</keyword>
<reference evidence="11 12" key="1">
    <citation type="submission" date="2014-04" db="EMBL/GenBank/DDBJ databases">
        <title>Genome assembly of Hyalangium minutum DSM 14724.</title>
        <authorList>
            <person name="Sharma G."/>
            <person name="Subramanian S."/>
        </authorList>
    </citation>
    <scope>NUCLEOTIDE SEQUENCE [LARGE SCALE GENOMIC DNA]</scope>
    <source>
        <strain evidence="11 12">DSM 14724</strain>
    </source>
</reference>
<dbReference type="PANTHER" id="PTHR24345">
    <property type="entry name" value="SERINE/THREONINE-PROTEIN KINASE PLK"/>
    <property type="match status" value="1"/>
</dbReference>
<evidence type="ECO:0000259" key="9">
    <source>
        <dbReference type="PROSITE" id="PS50011"/>
    </source>
</evidence>
<dbReference type="PROSITE" id="PS50011">
    <property type="entry name" value="PROTEIN_KINASE_DOM"/>
    <property type="match status" value="1"/>
</dbReference>
<evidence type="ECO:0000256" key="6">
    <source>
        <dbReference type="PROSITE-ProRule" id="PRU10141"/>
    </source>
</evidence>
<dbReference type="SMART" id="SM00220">
    <property type="entry name" value="S_TKc"/>
    <property type="match status" value="1"/>
</dbReference>
<dbReference type="GO" id="GO:0005524">
    <property type="term" value="F:ATP binding"/>
    <property type="evidence" value="ECO:0007669"/>
    <property type="project" value="UniProtKB-UniRule"/>
</dbReference>
<name>A0A085WI49_9BACT</name>
<feature type="region of interest" description="Disordered" evidence="7">
    <location>
        <begin position="291"/>
        <end position="316"/>
    </location>
</feature>
<keyword evidence="3 6" id="KW-0547">Nucleotide-binding</keyword>
<keyword evidence="1 11" id="KW-0723">Serine/threonine-protein kinase</keyword>
<protein>
    <submittedName>
        <fullName evidence="11">Serine/threonine protein kinase</fullName>
    </submittedName>
</protein>
<evidence type="ECO:0000256" key="4">
    <source>
        <dbReference type="ARBA" id="ARBA00022777"/>
    </source>
</evidence>
<dbReference type="Gene3D" id="1.10.510.10">
    <property type="entry name" value="Transferase(Phosphotransferase) domain 1"/>
    <property type="match status" value="1"/>
</dbReference>
<keyword evidence="8" id="KW-0812">Transmembrane</keyword>
<dbReference type="PANTHER" id="PTHR24345:SF0">
    <property type="entry name" value="CELL CYCLE SERINE_THREONINE-PROTEIN KINASE CDC5_MSD2"/>
    <property type="match status" value="1"/>
</dbReference>
<keyword evidence="2" id="KW-0808">Transferase</keyword>